<dbReference type="NCBIfam" id="TIGR02427">
    <property type="entry name" value="protocat_pcaD"/>
    <property type="match status" value="1"/>
</dbReference>
<dbReference type="SUPFAM" id="SSF53474">
    <property type="entry name" value="alpha/beta-Hydrolases"/>
    <property type="match status" value="1"/>
</dbReference>
<dbReference type="PRINTS" id="PR00111">
    <property type="entry name" value="ABHYDROLASE"/>
</dbReference>
<feature type="domain" description="Carboxymuconolactone decarboxylase-like" evidence="2">
    <location>
        <begin position="286"/>
        <end position="368"/>
    </location>
</feature>
<name>A0ABD5E2T7_9ACTN</name>
<dbReference type="Gene3D" id="3.40.50.1820">
    <property type="entry name" value="alpha/beta hydrolase"/>
    <property type="match status" value="1"/>
</dbReference>
<dbReference type="EMBL" id="JAVRER010000009">
    <property type="protein sequence ID" value="MDT0415449.1"/>
    <property type="molecule type" value="Genomic_DNA"/>
</dbReference>
<dbReference type="InterPro" id="IPR026968">
    <property type="entry name" value="PcaD/CatD"/>
</dbReference>
<dbReference type="Gene3D" id="1.20.1290.10">
    <property type="entry name" value="AhpD-like"/>
    <property type="match status" value="1"/>
</dbReference>
<dbReference type="Proteomes" id="UP001183607">
    <property type="component" value="Unassembled WGS sequence"/>
</dbReference>
<dbReference type="InterPro" id="IPR029032">
    <property type="entry name" value="AhpD-like"/>
</dbReference>
<dbReference type="InterPro" id="IPR052512">
    <property type="entry name" value="4CMD/NDH-1_regulator"/>
</dbReference>
<organism evidence="3 4">
    <name type="scientific">Streptomyces evansiae</name>
    <dbReference type="NCBI Taxonomy" id="3075535"/>
    <lineage>
        <taxon>Bacteria</taxon>
        <taxon>Bacillati</taxon>
        <taxon>Actinomycetota</taxon>
        <taxon>Actinomycetes</taxon>
        <taxon>Kitasatosporales</taxon>
        <taxon>Streptomycetaceae</taxon>
        <taxon>Streptomyces</taxon>
    </lineage>
</organism>
<evidence type="ECO:0000259" key="1">
    <source>
        <dbReference type="Pfam" id="PF00561"/>
    </source>
</evidence>
<reference evidence="4" key="1">
    <citation type="submission" date="2023-07" db="EMBL/GenBank/DDBJ databases">
        <title>30 novel species of actinomycetes from the DSMZ collection.</title>
        <authorList>
            <person name="Nouioui I."/>
        </authorList>
    </citation>
    <scope>NUCLEOTIDE SEQUENCE [LARGE SCALE GENOMIC DNA]</scope>
    <source>
        <strain evidence="4">DSM 41982</strain>
    </source>
</reference>
<evidence type="ECO:0000313" key="3">
    <source>
        <dbReference type="EMBL" id="MDT0415449.1"/>
    </source>
</evidence>
<dbReference type="Pfam" id="PF00561">
    <property type="entry name" value="Abhydrolase_1"/>
    <property type="match status" value="1"/>
</dbReference>
<protein>
    <submittedName>
        <fullName evidence="3">3-oxoadipate enol-lactonase</fullName>
        <ecNumber evidence="3">3.1.1.24</ecNumber>
    </submittedName>
</protein>
<dbReference type="InterPro" id="IPR000073">
    <property type="entry name" value="AB_hydrolase_1"/>
</dbReference>
<evidence type="ECO:0000313" key="4">
    <source>
        <dbReference type="Proteomes" id="UP001183607"/>
    </source>
</evidence>
<dbReference type="InterPro" id="IPR003779">
    <property type="entry name" value="CMD-like"/>
</dbReference>
<dbReference type="AlphaFoldDB" id="A0ABD5E2T7"/>
<sequence length="380" mass="40357">MSLLHHTTEGRPEAPALILGPSLGTALRLWDAQAPALARRHHVIRYDLPGHGASPAEADPPRTVAALAARVLALADVLAVERFAYAGVSLGGAIGAHLAAHHPDRVTSLALVCASADFGAPEPWHARAARVRSEGVDRLAETAPARWFTPGHTPTEATRALVTDQRAADPEAYAACCEAIAAYHLDEETLARVTAPTLVLAGRQDTATPPAHARHLADAVPHASLTEIDGAAHLAPAEQPDRVTTALLDHFDSTTAHREGLAARRDVLGAEHVDRATAATTAFTAPFQDFITRYAWGEIWTRPGLDRRTRSCVTLTALVARGHHEELALHVRAAVTNGLTPEEIGEVLLQSAVYCGVPAANSAFAVAARVLAELDKEDRR</sequence>
<dbReference type="NCBIfam" id="TIGR02425">
    <property type="entry name" value="decarb_PcaC"/>
    <property type="match status" value="1"/>
</dbReference>
<dbReference type="PANTHER" id="PTHR33570">
    <property type="entry name" value="4-CARBOXYMUCONOLACTONE DECARBOXYLASE FAMILY PROTEIN"/>
    <property type="match status" value="1"/>
</dbReference>
<dbReference type="PANTHER" id="PTHR33570:SF2">
    <property type="entry name" value="CARBOXYMUCONOLACTONE DECARBOXYLASE-LIKE DOMAIN-CONTAINING PROTEIN"/>
    <property type="match status" value="1"/>
</dbReference>
<dbReference type="InterPro" id="IPR012788">
    <property type="entry name" value="Decarb_PcaC"/>
</dbReference>
<accession>A0ABD5E2T7</accession>
<gene>
    <name evidence="3" type="primary">pcaD</name>
    <name evidence="3" type="ORF">RM574_08090</name>
</gene>
<dbReference type="GO" id="GO:0047570">
    <property type="term" value="F:3-oxoadipate enol-lactonase activity"/>
    <property type="evidence" value="ECO:0007669"/>
    <property type="project" value="UniProtKB-EC"/>
</dbReference>
<evidence type="ECO:0000259" key="2">
    <source>
        <dbReference type="Pfam" id="PF02627"/>
    </source>
</evidence>
<dbReference type="EC" id="3.1.1.24" evidence="3"/>
<dbReference type="SUPFAM" id="SSF69118">
    <property type="entry name" value="AhpD-like"/>
    <property type="match status" value="1"/>
</dbReference>
<dbReference type="RefSeq" id="WP_311676832.1">
    <property type="nucleotide sequence ID" value="NZ_JAVRER010000009.1"/>
</dbReference>
<comment type="caution">
    <text evidence="3">The sequence shown here is derived from an EMBL/GenBank/DDBJ whole genome shotgun (WGS) entry which is preliminary data.</text>
</comment>
<proteinExistence type="predicted"/>
<keyword evidence="3" id="KW-0378">Hydrolase</keyword>
<feature type="domain" description="AB hydrolase-1" evidence="1">
    <location>
        <begin position="15"/>
        <end position="237"/>
    </location>
</feature>
<dbReference type="InterPro" id="IPR029058">
    <property type="entry name" value="AB_hydrolase_fold"/>
</dbReference>
<dbReference type="Pfam" id="PF02627">
    <property type="entry name" value="CMD"/>
    <property type="match status" value="1"/>
</dbReference>